<name>A0AAV3ZQK8_9GAST</name>
<evidence type="ECO:0000313" key="3">
    <source>
        <dbReference type="EMBL" id="GFN96158.1"/>
    </source>
</evidence>
<accession>A0AAV3ZQK8</accession>
<reference evidence="3 4" key="1">
    <citation type="journal article" date="2021" name="Elife">
        <title>Chloroplast acquisition without the gene transfer in kleptoplastic sea slugs, Plakobranchus ocellatus.</title>
        <authorList>
            <person name="Maeda T."/>
            <person name="Takahashi S."/>
            <person name="Yoshida T."/>
            <person name="Shimamura S."/>
            <person name="Takaki Y."/>
            <person name="Nagai Y."/>
            <person name="Toyoda A."/>
            <person name="Suzuki Y."/>
            <person name="Arimoto A."/>
            <person name="Ishii H."/>
            <person name="Satoh N."/>
            <person name="Nishiyama T."/>
            <person name="Hasebe M."/>
            <person name="Maruyama T."/>
            <person name="Minagawa J."/>
            <person name="Obokata J."/>
            <person name="Shigenobu S."/>
        </authorList>
    </citation>
    <scope>NUCLEOTIDE SEQUENCE [LARGE SCALE GENOMIC DNA]</scope>
</reference>
<proteinExistence type="predicted"/>
<protein>
    <submittedName>
        <fullName evidence="3">Uncharacterized protein</fullName>
    </submittedName>
</protein>
<keyword evidence="2" id="KW-0812">Transmembrane</keyword>
<keyword evidence="2" id="KW-0472">Membrane</keyword>
<feature type="transmembrane region" description="Helical" evidence="2">
    <location>
        <begin position="70"/>
        <end position="92"/>
    </location>
</feature>
<evidence type="ECO:0000313" key="4">
    <source>
        <dbReference type="Proteomes" id="UP000735302"/>
    </source>
</evidence>
<gene>
    <name evidence="3" type="ORF">PoB_002266400</name>
</gene>
<organism evidence="3 4">
    <name type="scientific">Plakobranchus ocellatus</name>
    <dbReference type="NCBI Taxonomy" id="259542"/>
    <lineage>
        <taxon>Eukaryota</taxon>
        <taxon>Metazoa</taxon>
        <taxon>Spiralia</taxon>
        <taxon>Lophotrochozoa</taxon>
        <taxon>Mollusca</taxon>
        <taxon>Gastropoda</taxon>
        <taxon>Heterobranchia</taxon>
        <taxon>Euthyneura</taxon>
        <taxon>Panpulmonata</taxon>
        <taxon>Sacoglossa</taxon>
        <taxon>Placobranchoidea</taxon>
        <taxon>Plakobranchidae</taxon>
        <taxon>Plakobranchus</taxon>
    </lineage>
</organism>
<keyword evidence="2" id="KW-1133">Transmembrane helix</keyword>
<evidence type="ECO:0000256" key="2">
    <source>
        <dbReference type="SAM" id="Phobius"/>
    </source>
</evidence>
<keyword evidence="4" id="KW-1185">Reference proteome</keyword>
<comment type="caution">
    <text evidence="3">The sequence shown here is derived from an EMBL/GenBank/DDBJ whole genome shotgun (WGS) entry which is preliminary data.</text>
</comment>
<dbReference type="Proteomes" id="UP000735302">
    <property type="component" value="Unassembled WGS sequence"/>
</dbReference>
<evidence type="ECO:0000256" key="1">
    <source>
        <dbReference type="SAM" id="MobiDB-lite"/>
    </source>
</evidence>
<dbReference type="AlphaFoldDB" id="A0AAV3ZQK8"/>
<dbReference type="EMBL" id="BLXT01002663">
    <property type="protein sequence ID" value="GFN96158.1"/>
    <property type="molecule type" value="Genomic_DNA"/>
</dbReference>
<feature type="region of interest" description="Disordered" evidence="1">
    <location>
        <begin position="506"/>
        <end position="525"/>
    </location>
</feature>
<sequence length="525" mass="61189">MRNLNKTVSNNGETMDHVLSSPSVSWSSSCSSCSNIRHSHVTVSHSRSTSGQPRVHSTSRPFACYLSQMFLALSALILLISPSLATMDIWAFEYQRKFHHQLQLGQCPTREVRYDVDNQTFYQKFGCDLHNPGTVRHLAREHTDVRNVMISRPKDITTYLGLCGGEAASFLGILNSGDCIGLEIASRLTFSSKTLVRAYVAHYQKAMDILDRSPNRSMRFNRLRNIDQGLQDMYYLESRSYGTQEIVFVQFRFVDRQSAKKAKGIQMSTSKMTDYMKKIKTTAGTPKTVLVISLSTSNRSSYQYERFETLESFQWERACRHVDILERTIENTKEQLDKGFIRPHLKYHFSPFLDDGGYKSYRLSDSMEWESISMLQVRLNKTIALAKKTSKKCRRLKWDMCKAVRQHRRDMVALGKELHKKRIVWIQLGAAERQTSIRHYKRKVDSGTRVVKKLAKKVRSYRRQLKKSRLYNKQKAANQIPSTIGSRLAQQWKNRKYKKEKFNRKNKRYRNRNRKLRSKGRRTKG</sequence>
<dbReference type="PROSITE" id="PS51257">
    <property type="entry name" value="PROKAR_LIPOPROTEIN"/>
    <property type="match status" value="1"/>
</dbReference>